<dbReference type="GO" id="GO:0046872">
    <property type="term" value="F:metal ion binding"/>
    <property type="evidence" value="ECO:0007669"/>
    <property type="project" value="UniProtKB-KW"/>
</dbReference>
<evidence type="ECO:0000256" key="3">
    <source>
        <dbReference type="ARBA" id="ARBA00001954"/>
    </source>
</evidence>
<dbReference type="EMBL" id="CP036280">
    <property type="protein sequence ID" value="QDU72665.1"/>
    <property type="molecule type" value="Genomic_DNA"/>
</dbReference>
<organism evidence="11 12">
    <name type="scientific">Mucisphaera calidilacus</name>
    <dbReference type="NCBI Taxonomy" id="2527982"/>
    <lineage>
        <taxon>Bacteria</taxon>
        <taxon>Pseudomonadati</taxon>
        <taxon>Planctomycetota</taxon>
        <taxon>Phycisphaerae</taxon>
        <taxon>Phycisphaerales</taxon>
        <taxon>Phycisphaeraceae</taxon>
        <taxon>Mucisphaera</taxon>
    </lineage>
</organism>
<evidence type="ECO:0000313" key="11">
    <source>
        <dbReference type="EMBL" id="QDU72665.1"/>
    </source>
</evidence>
<evidence type="ECO:0000256" key="6">
    <source>
        <dbReference type="ARBA" id="ARBA00022833"/>
    </source>
</evidence>
<evidence type="ECO:0000256" key="5">
    <source>
        <dbReference type="ARBA" id="ARBA00022723"/>
    </source>
</evidence>
<reference evidence="11 12" key="1">
    <citation type="submission" date="2019-02" db="EMBL/GenBank/DDBJ databases">
        <title>Deep-cultivation of Planctomycetes and their phenomic and genomic characterization uncovers novel biology.</title>
        <authorList>
            <person name="Wiegand S."/>
            <person name="Jogler M."/>
            <person name="Boedeker C."/>
            <person name="Pinto D."/>
            <person name="Vollmers J."/>
            <person name="Rivas-Marin E."/>
            <person name="Kohn T."/>
            <person name="Peeters S.H."/>
            <person name="Heuer A."/>
            <person name="Rast P."/>
            <person name="Oberbeckmann S."/>
            <person name="Bunk B."/>
            <person name="Jeske O."/>
            <person name="Meyerdierks A."/>
            <person name="Storesund J.E."/>
            <person name="Kallscheuer N."/>
            <person name="Luecker S."/>
            <person name="Lage O.M."/>
            <person name="Pohl T."/>
            <person name="Merkel B.J."/>
            <person name="Hornburger P."/>
            <person name="Mueller R.-W."/>
            <person name="Bruemmer F."/>
            <person name="Labrenz M."/>
            <person name="Spormann A.M."/>
            <person name="Op den Camp H."/>
            <person name="Overmann J."/>
            <person name="Amann R."/>
            <person name="Jetten M.S.M."/>
            <person name="Mascher T."/>
            <person name="Medema M.H."/>
            <person name="Devos D.P."/>
            <person name="Kaster A.-K."/>
            <person name="Ovreas L."/>
            <person name="Rohde M."/>
            <person name="Galperin M.Y."/>
            <person name="Jogler C."/>
        </authorList>
    </citation>
    <scope>NUCLEOTIDE SEQUENCE [LARGE SCALE GENOMIC DNA]</scope>
    <source>
        <strain evidence="11 12">Pan265</strain>
    </source>
</reference>
<dbReference type="NCBIfam" id="NF004076">
    <property type="entry name" value="PRK05581.1-4"/>
    <property type="match status" value="1"/>
</dbReference>
<evidence type="ECO:0000256" key="7">
    <source>
        <dbReference type="ARBA" id="ARBA00023004"/>
    </source>
</evidence>
<dbReference type="AlphaFoldDB" id="A0A518C0B4"/>
<keyword evidence="5" id="KW-0479">Metal-binding</keyword>
<dbReference type="GO" id="GO:0046496">
    <property type="term" value="P:nicotinamide nucleotide metabolic process"/>
    <property type="evidence" value="ECO:0007669"/>
    <property type="project" value="UniProtKB-ARBA"/>
</dbReference>
<dbReference type="RefSeq" id="WP_236254426.1">
    <property type="nucleotide sequence ID" value="NZ_CP036280.1"/>
</dbReference>
<keyword evidence="10" id="KW-0119">Carbohydrate metabolism</keyword>
<dbReference type="KEGG" id="mcad:Pan265_25380"/>
<keyword evidence="9 11" id="KW-0413">Isomerase</keyword>
<proteinExistence type="predicted"/>
<gene>
    <name evidence="11" type="primary">rpe</name>
    <name evidence="11" type="ORF">Pan265_25380</name>
</gene>
<comment type="subunit">
    <text evidence="4">Homodimer.</text>
</comment>
<name>A0A518C0B4_9BACT</name>
<protein>
    <submittedName>
        <fullName evidence="11">Ribulose-phosphate 3-epimerase</fullName>
        <ecNumber evidence="11">5.1.3.1</ecNumber>
    </submittedName>
</protein>
<keyword evidence="6" id="KW-0862">Zinc</keyword>
<dbReference type="GO" id="GO:0004750">
    <property type="term" value="F:D-ribulose-phosphate 3-epimerase activity"/>
    <property type="evidence" value="ECO:0007669"/>
    <property type="project" value="UniProtKB-EC"/>
</dbReference>
<dbReference type="Proteomes" id="UP000320386">
    <property type="component" value="Chromosome"/>
</dbReference>
<dbReference type="GO" id="GO:0006091">
    <property type="term" value="P:generation of precursor metabolites and energy"/>
    <property type="evidence" value="ECO:0007669"/>
    <property type="project" value="UniProtKB-ARBA"/>
</dbReference>
<comment type="cofactor">
    <cofactor evidence="3">
        <name>Fe(2+)</name>
        <dbReference type="ChEBI" id="CHEBI:29033"/>
    </cofactor>
</comment>
<dbReference type="GO" id="GO:1901135">
    <property type="term" value="P:carbohydrate derivative metabolic process"/>
    <property type="evidence" value="ECO:0007669"/>
    <property type="project" value="UniProtKB-ARBA"/>
</dbReference>
<keyword evidence="12" id="KW-1185">Reference proteome</keyword>
<dbReference type="FunFam" id="3.20.20.70:FF:000191">
    <property type="entry name" value="ribulose-phosphate 3-epimerase isoform X2"/>
    <property type="match status" value="1"/>
</dbReference>
<comment type="cofactor">
    <cofactor evidence="1">
        <name>Mn(2+)</name>
        <dbReference type="ChEBI" id="CHEBI:29035"/>
    </cofactor>
</comment>
<dbReference type="PANTHER" id="PTHR11749">
    <property type="entry name" value="RIBULOSE-5-PHOSPHATE-3-EPIMERASE"/>
    <property type="match status" value="1"/>
</dbReference>
<dbReference type="GO" id="GO:0006163">
    <property type="term" value="P:purine nucleotide metabolic process"/>
    <property type="evidence" value="ECO:0007669"/>
    <property type="project" value="UniProtKB-ARBA"/>
</dbReference>
<evidence type="ECO:0000256" key="10">
    <source>
        <dbReference type="ARBA" id="ARBA00023277"/>
    </source>
</evidence>
<evidence type="ECO:0000313" key="12">
    <source>
        <dbReference type="Proteomes" id="UP000320386"/>
    </source>
</evidence>
<dbReference type="SUPFAM" id="SSF51366">
    <property type="entry name" value="Ribulose-phoshate binding barrel"/>
    <property type="match status" value="1"/>
</dbReference>
<keyword evidence="8" id="KW-0464">Manganese</keyword>
<dbReference type="InterPro" id="IPR000056">
    <property type="entry name" value="Ribul_P_3_epim-like"/>
</dbReference>
<dbReference type="Gene3D" id="3.20.20.70">
    <property type="entry name" value="Aldolase class I"/>
    <property type="match status" value="1"/>
</dbReference>
<evidence type="ECO:0000256" key="4">
    <source>
        <dbReference type="ARBA" id="ARBA00011738"/>
    </source>
</evidence>
<accession>A0A518C0B4</accession>
<dbReference type="Pfam" id="PF00834">
    <property type="entry name" value="Ribul_P_3_epim"/>
    <property type="match status" value="1"/>
</dbReference>
<keyword evidence="7" id="KW-0408">Iron</keyword>
<dbReference type="CDD" id="cd00429">
    <property type="entry name" value="RPE"/>
    <property type="match status" value="1"/>
</dbReference>
<dbReference type="GO" id="GO:0005975">
    <property type="term" value="P:carbohydrate metabolic process"/>
    <property type="evidence" value="ECO:0007669"/>
    <property type="project" value="InterPro"/>
</dbReference>
<evidence type="ECO:0000256" key="9">
    <source>
        <dbReference type="ARBA" id="ARBA00023235"/>
    </source>
</evidence>
<comment type="cofactor">
    <cofactor evidence="2">
        <name>Zn(2+)</name>
        <dbReference type="ChEBI" id="CHEBI:29105"/>
    </cofactor>
</comment>
<sequence length="235" mass="25313">MLKLCDNPPHPLVSVSILSADFGRMAEECRDVLSRGADLLHMDVMDGHFAPNLTMGVDMIRGVRRHLPDTYLDVHLMVERPGDYVEDYAAAGANMLTFHVEVCEPLVSGGIKAKDLIKRVHDAGAEAGLVVNPPTGLDDALRVIEPVLSDIQMVLVMSVHPGRSGQKFMPEVLPKAAGLRQLAGPDLRIEMDGGLNTQTCRDAAAHGVDVMVTASALFGSDDRTAVIDAFHRSNA</sequence>
<dbReference type="InterPro" id="IPR013785">
    <property type="entry name" value="Aldolase_TIM"/>
</dbReference>
<dbReference type="InterPro" id="IPR011060">
    <property type="entry name" value="RibuloseP-bd_barrel"/>
</dbReference>
<evidence type="ECO:0000256" key="8">
    <source>
        <dbReference type="ARBA" id="ARBA00023211"/>
    </source>
</evidence>
<dbReference type="EC" id="5.1.3.1" evidence="11"/>
<evidence type="ECO:0000256" key="2">
    <source>
        <dbReference type="ARBA" id="ARBA00001947"/>
    </source>
</evidence>
<evidence type="ECO:0000256" key="1">
    <source>
        <dbReference type="ARBA" id="ARBA00001936"/>
    </source>
</evidence>